<dbReference type="RefSeq" id="XP_018125115.1">
    <property type="nucleotide sequence ID" value="XM_018279989.1"/>
</dbReference>
<evidence type="ECO:0000256" key="3">
    <source>
        <dbReference type="ARBA" id="ARBA00012756"/>
    </source>
</evidence>
<dbReference type="InterPro" id="IPR013783">
    <property type="entry name" value="Ig-like_fold"/>
</dbReference>
<protein>
    <recommendedName>
        <fullName evidence="3">beta-galactosidase</fullName>
        <ecNumber evidence="3">3.2.1.23</ecNumber>
    </recommendedName>
    <alternativeName>
        <fullName evidence="6">Lactase</fullName>
    </alternativeName>
</protein>
<dbReference type="Gene3D" id="3.20.20.80">
    <property type="entry name" value="Glycosidases"/>
    <property type="match status" value="1"/>
</dbReference>
<dbReference type="InterPro" id="IPR023232">
    <property type="entry name" value="Glyco_hydro_2_AS"/>
</dbReference>
<dbReference type="InterPro" id="IPR006103">
    <property type="entry name" value="Glyco_hydro_2_cat"/>
</dbReference>
<dbReference type="Pfam" id="PF16353">
    <property type="entry name" value="LacZ_4"/>
    <property type="match status" value="1"/>
</dbReference>
<keyword evidence="4" id="KW-0378">Hydrolase</keyword>
<evidence type="ECO:0000256" key="2">
    <source>
        <dbReference type="ARBA" id="ARBA00007401"/>
    </source>
</evidence>
<dbReference type="AlphaFoldDB" id="A0A1B8G6D4"/>
<dbReference type="InterPro" id="IPR006104">
    <property type="entry name" value="Glyco_hydro_2_N"/>
</dbReference>
<dbReference type="InterPro" id="IPR006102">
    <property type="entry name" value="Ig-like_GH2"/>
</dbReference>
<organism evidence="8 9">
    <name type="scientific">Pseudogymnoascus verrucosus</name>
    <dbReference type="NCBI Taxonomy" id="342668"/>
    <lineage>
        <taxon>Eukaryota</taxon>
        <taxon>Fungi</taxon>
        <taxon>Dikarya</taxon>
        <taxon>Ascomycota</taxon>
        <taxon>Pezizomycotina</taxon>
        <taxon>Leotiomycetes</taxon>
        <taxon>Thelebolales</taxon>
        <taxon>Thelebolaceae</taxon>
        <taxon>Pseudogymnoascus</taxon>
    </lineage>
</organism>
<keyword evidence="9" id="KW-1185">Reference proteome</keyword>
<dbReference type="InterPro" id="IPR036156">
    <property type="entry name" value="Beta-gal/glucu_dom_sf"/>
</dbReference>
<comment type="similarity">
    <text evidence="2">Belongs to the glycosyl hydrolase 2 family.</text>
</comment>
<dbReference type="PANTHER" id="PTHR46323:SF2">
    <property type="entry name" value="BETA-GALACTOSIDASE"/>
    <property type="match status" value="1"/>
</dbReference>
<dbReference type="Proteomes" id="UP000091956">
    <property type="component" value="Unassembled WGS sequence"/>
</dbReference>
<evidence type="ECO:0000256" key="5">
    <source>
        <dbReference type="ARBA" id="ARBA00023295"/>
    </source>
</evidence>
<dbReference type="GO" id="GO:0009341">
    <property type="term" value="C:beta-galactosidase complex"/>
    <property type="evidence" value="ECO:0007669"/>
    <property type="project" value="InterPro"/>
</dbReference>
<dbReference type="PROSITE" id="PS00608">
    <property type="entry name" value="GLYCOSYL_HYDROL_F2_2"/>
    <property type="match status" value="1"/>
</dbReference>
<dbReference type="FunFam" id="3.20.20.80:FF:000018">
    <property type="entry name" value="Beta-galactosidase"/>
    <property type="match status" value="1"/>
</dbReference>
<dbReference type="Pfam" id="PF00703">
    <property type="entry name" value="Glyco_hydro_2"/>
    <property type="match status" value="1"/>
</dbReference>
<dbReference type="InterPro" id="IPR050347">
    <property type="entry name" value="Bact_Beta-galactosidase"/>
</dbReference>
<evidence type="ECO:0000313" key="9">
    <source>
        <dbReference type="Proteomes" id="UP000091956"/>
    </source>
</evidence>
<dbReference type="GO" id="GO:0030246">
    <property type="term" value="F:carbohydrate binding"/>
    <property type="evidence" value="ECO:0007669"/>
    <property type="project" value="InterPro"/>
</dbReference>
<dbReference type="GO" id="GO:0004565">
    <property type="term" value="F:beta-galactosidase activity"/>
    <property type="evidence" value="ECO:0007669"/>
    <property type="project" value="UniProtKB-EC"/>
</dbReference>
<dbReference type="InterPro" id="IPR014718">
    <property type="entry name" value="GH-type_carb-bd"/>
</dbReference>
<evidence type="ECO:0000256" key="6">
    <source>
        <dbReference type="ARBA" id="ARBA00032230"/>
    </source>
</evidence>
<keyword evidence="5" id="KW-0326">Glycosidase</keyword>
<evidence type="ECO:0000313" key="8">
    <source>
        <dbReference type="EMBL" id="OBT91382.1"/>
    </source>
</evidence>
<feature type="domain" description="Beta galactosidase small chain/" evidence="7">
    <location>
        <begin position="748"/>
        <end position="1006"/>
    </location>
</feature>
<dbReference type="Gene3D" id="2.60.40.10">
    <property type="entry name" value="Immunoglobulins"/>
    <property type="match status" value="2"/>
</dbReference>
<dbReference type="PANTHER" id="PTHR46323">
    <property type="entry name" value="BETA-GALACTOSIDASE"/>
    <property type="match status" value="1"/>
</dbReference>
<dbReference type="Gene3D" id="2.70.98.10">
    <property type="match status" value="1"/>
</dbReference>
<dbReference type="InterPro" id="IPR032312">
    <property type="entry name" value="LacZ_4"/>
</dbReference>
<evidence type="ECO:0000259" key="7">
    <source>
        <dbReference type="SMART" id="SM01038"/>
    </source>
</evidence>
<dbReference type="GO" id="GO:0005990">
    <property type="term" value="P:lactose catabolic process"/>
    <property type="evidence" value="ECO:0007669"/>
    <property type="project" value="TreeGrafter"/>
</dbReference>
<dbReference type="InterPro" id="IPR011013">
    <property type="entry name" value="Gal_mutarotase_sf_dom"/>
</dbReference>
<dbReference type="Pfam" id="PF02836">
    <property type="entry name" value="Glyco_hydro_2_C"/>
    <property type="match status" value="1"/>
</dbReference>
<dbReference type="SUPFAM" id="SSF49785">
    <property type="entry name" value="Galactose-binding domain-like"/>
    <property type="match status" value="1"/>
</dbReference>
<dbReference type="OrthoDB" id="408320at2759"/>
<dbReference type="Pfam" id="PF02929">
    <property type="entry name" value="Bgal_small_N"/>
    <property type="match status" value="1"/>
</dbReference>
<proteinExistence type="inferred from homology"/>
<comment type="catalytic activity">
    <reaction evidence="1">
        <text>Hydrolysis of terminal non-reducing beta-D-galactose residues in beta-D-galactosides.</text>
        <dbReference type="EC" id="3.2.1.23"/>
    </reaction>
</comment>
<dbReference type="SUPFAM" id="SSF74650">
    <property type="entry name" value="Galactose mutarotase-like"/>
    <property type="match status" value="1"/>
</dbReference>
<dbReference type="InterPro" id="IPR008979">
    <property type="entry name" value="Galactose-bd-like_sf"/>
</dbReference>
<dbReference type="SMART" id="SM01038">
    <property type="entry name" value="Bgal_small_N"/>
    <property type="match status" value="1"/>
</dbReference>
<accession>A0A1B8G6D4</accession>
<sequence length="1006" mass="114032">MANRFPSSRPDWSNIDVIHRGLLPPRSYFFLYETESSALNGSRDLSQSINLSGVWKFHHSANPFEAPGQFENPTNDTTNWKDIRVPGHWQLQGWGKPHYSNINYIIPVDPPNVPFDANETGSYVTKFSVPTTFTDEQLRLRFEGVDSAFHVYVNGVMVGYSQGSRNPAEFDIMSTVKMEEENVLAVRVYQFCDGTYLEDQDQWRMSGIFRDVLLLAFPKDHIKDFQVQTLLDDDFKNAYLKVKVTTEGRGLIDLKLLDSRGVTIATESMQGSDHPTVFNIAMTEPKKWSAEDPYLYKLILSFGGRFIAQNVGFRTVEIKDGIFKVNGKRIVLRGVNRHEHHPMHGRAVPYDFMKHDLLLMKKYNINAIRTAHQPPDPRFFSLADELGFWVIDEADLECHGFSAIDKLMLSDDEKKLPYAEKINLIYTRPGRFTTDNPAWKGQHVDRAVQLCMRDKNHPSVVMWSLGNEAFYGCNIKSMYDAIRALDTTRPIHYEGDRQGETVDLLSKMYLSIEELISFGKEPNFTKPLILCEYIHSMGNGPGNIKEYIDTFYEYPRLQGGCAWEWANQGLTANTPNSGPFYAYGGDFNDEPNDSTFVLDGMCFSDHTPTPGLVEYKKAIEPVQLKGIAGGEVTIVNRYDLVTLDHLKCHGFLVADGHKRFLGEILIPTDIHPHTTAELALPPLDTFGIEGEIYLELNFTLKDATIWADRVHNVSSSQLQLCAPVKEASRDAADNMPPPTLHKTPTTLIIAAAESTWIFSTISGKVISWKKYTTELFHSSLGPEFDVNRAETDNDRRHDAVDWKEKFIHLSKGYTKSVEWSINASDSSIGVIVETRLAPLALSCGNPGGETLPLTLPRIGFTMGLPQSFNKVEWFGRGPGESYKDKKLSQLFGNWTSTVENLFTNYEFPQEGSNRTDVRWVKLDSGEASIKAKFGKQDGFSFTATYYTWKDLYESKHPHDLREKKKEYVVLRLDSDHHGLGSGSCGPKTRKEYALKPGNFEFEIELE</sequence>
<dbReference type="Gene3D" id="2.60.120.260">
    <property type="entry name" value="Galactose-binding domain-like"/>
    <property type="match status" value="1"/>
</dbReference>
<dbReference type="STRING" id="342668.A0A1B8G6D4"/>
<dbReference type="Pfam" id="PF02837">
    <property type="entry name" value="Glyco_hydro_2_N"/>
    <property type="match status" value="1"/>
</dbReference>
<evidence type="ECO:0000256" key="1">
    <source>
        <dbReference type="ARBA" id="ARBA00001412"/>
    </source>
</evidence>
<dbReference type="SUPFAM" id="SSF49303">
    <property type="entry name" value="beta-Galactosidase/glucuronidase domain"/>
    <property type="match status" value="2"/>
</dbReference>
<dbReference type="EMBL" id="KV460296">
    <property type="protein sequence ID" value="OBT91382.1"/>
    <property type="molecule type" value="Genomic_DNA"/>
</dbReference>
<name>A0A1B8G6D4_9PEZI</name>
<evidence type="ECO:0000256" key="4">
    <source>
        <dbReference type="ARBA" id="ARBA00022801"/>
    </source>
</evidence>
<gene>
    <name evidence="8" type="primary">LAC4_3</name>
    <name evidence="8" type="ORF">VE01_10595</name>
</gene>
<reference evidence="8 9" key="1">
    <citation type="submission" date="2016-03" db="EMBL/GenBank/DDBJ databases">
        <title>Comparative genomics of Pseudogymnoascus destructans, the fungus causing white-nose syndrome of bats.</title>
        <authorList>
            <person name="Palmer J.M."/>
            <person name="Drees K.P."/>
            <person name="Foster J.T."/>
            <person name="Lindner D.L."/>
        </authorList>
    </citation>
    <scope>NUCLEOTIDE SEQUENCE [LARGE SCALE GENOMIC DNA]</scope>
    <source>
        <strain evidence="8 9">UAMH 10579</strain>
    </source>
</reference>
<dbReference type="GeneID" id="28843981"/>
<dbReference type="InterPro" id="IPR004199">
    <property type="entry name" value="B-gal_small/dom_5"/>
</dbReference>
<dbReference type="InterPro" id="IPR006101">
    <property type="entry name" value="Glyco_hydro_2"/>
</dbReference>
<reference evidence="9" key="2">
    <citation type="journal article" date="2018" name="Nat. Commun.">
        <title>Extreme sensitivity to ultraviolet light in the fungal pathogen causing white-nose syndrome of bats.</title>
        <authorList>
            <person name="Palmer J.M."/>
            <person name="Drees K.P."/>
            <person name="Foster J.T."/>
            <person name="Lindner D.L."/>
        </authorList>
    </citation>
    <scope>NUCLEOTIDE SEQUENCE [LARGE SCALE GENOMIC DNA]</scope>
    <source>
        <strain evidence="9">UAMH 10579</strain>
    </source>
</reference>
<dbReference type="InterPro" id="IPR017853">
    <property type="entry name" value="GH"/>
</dbReference>
<dbReference type="SUPFAM" id="SSF51445">
    <property type="entry name" value="(Trans)glycosidases"/>
    <property type="match status" value="1"/>
</dbReference>
<dbReference type="EC" id="3.2.1.23" evidence="3"/>
<dbReference type="PRINTS" id="PR00132">
    <property type="entry name" value="GLHYDRLASE2"/>
</dbReference>